<dbReference type="AlphaFoldDB" id="A0A158JPX9"/>
<sequence length="120" mass="13559">MSADSSDSKPATEQIDAICLRLFDSWCDTRNVISLTFLLRCWPLISVDAASIRQLCTTLGALQELHGSVLDKEQEGLLVELKQCIDDLQVYSPKDRALVRHSRDRAWATSKLVRLCRIEP</sequence>
<dbReference type="RefSeq" id="WP_062092526.1">
    <property type="nucleotide sequence ID" value="NZ_FCOK02000107.1"/>
</dbReference>
<dbReference type="OrthoDB" id="9919719at2"/>
<proteinExistence type="predicted"/>
<reference evidence="1 2" key="1">
    <citation type="submission" date="2016-01" db="EMBL/GenBank/DDBJ databases">
        <authorList>
            <person name="Oliw E.H."/>
        </authorList>
    </citation>
    <scope>NUCLEOTIDE SEQUENCE [LARGE SCALE GENOMIC DNA]</scope>
    <source>
        <strain evidence="1">LMG 27134</strain>
    </source>
</reference>
<gene>
    <name evidence="1" type="ORF">AWB69_08469</name>
</gene>
<organism evidence="1 2">
    <name type="scientific">Caballeronia udeis</name>
    <dbReference type="NCBI Taxonomy" id="1232866"/>
    <lineage>
        <taxon>Bacteria</taxon>
        <taxon>Pseudomonadati</taxon>
        <taxon>Pseudomonadota</taxon>
        <taxon>Betaproteobacteria</taxon>
        <taxon>Burkholderiales</taxon>
        <taxon>Burkholderiaceae</taxon>
        <taxon>Caballeronia</taxon>
    </lineage>
</organism>
<accession>A0A158JPX9</accession>
<dbReference type="EMBL" id="FCOK02000107">
    <property type="protein sequence ID" value="SAL70867.1"/>
    <property type="molecule type" value="Genomic_DNA"/>
</dbReference>
<protein>
    <submittedName>
        <fullName evidence="1">Uncharacterized protein</fullName>
    </submittedName>
</protein>
<evidence type="ECO:0000313" key="1">
    <source>
        <dbReference type="EMBL" id="SAL70867.1"/>
    </source>
</evidence>
<evidence type="ECO:0000313" key="2">
    <source>
        <dbReference type="Proteomes" id="UP000054683"/>
    </source>
</evidence>
<name>A0A158JPX9_9BURK</name>
<dbReference type="Proteomes" id="UP000054683">
    <property type="component" value="Unassembled WGS sequence"/>
</dbReference>